<evidence type="ECO:0000313" key="2">
    <source>
        <dbReference type="EMBL" id="MPC50811.1"/>
    </source>
</evidence>
<evidence type="ECO:0000256" key="1">
    <source>
        <dbReference type="SAM" id="MobiDB-lite"/>
    </source>
</evidence>
<proteinExistence type="predicted"/>
<name>A0A5B7FTN6_PORTR</name>
<feature type="region of interest" description="Disordered" evidence="1">
    <location>
        <begin position="84"/>
        <end position="105"/>
    </location>
</feature>
<evidence type="ECO:0000313" key="3">
    <source>
        <dbReference type="Proteomes" id="UP000324222"/>
    </source>
</evidence>
<dbReference type="EMBL" id="VSRR010009754">
    <property type="protein sequence ID" value="MPC50811.1"/>
    <property type="molecule type" value="Genomic_DNA"/>
</dbReference>
<keyword evidence="3" id="KW-1185">Reference proteome</keyword>
<comment type="caution">
    <text evidence="2">The sequence shown here is derived from an EMBL/GenBank/DDBJ whole genome shotgun (WGS) entry which is preliminary data.</text>
</comment>
<sequence>MRGRTSDGRQQAKRHNEYSALGKAITYWISVPPSTTPQSLPLPATNEEANAYLLCVTDLISAYIQKHLALTTTIFRGRMTQVFGKEEEEEEEEELRWKKGEMLRY</sequence>
<gene>
    <name evidence="2" type="ORF">E2C01_044645</name>
</gene>
<organism evidence="2 3">
    <name type="scientific">Portunus trituberculatus</name>
    <name type="common">Swimming crab</name>
    <name type="synonym">Neptunus trituberculatus</name>
    <dbReference type="NCBI Taxonomy" id="210409"/>
    <lineage>
        <taxon>Eukaryota</taxon>
        <taxon>Metazoa</taxon>
        <taxon>Ecdysozoa</taxon>
        <taxon>Arthropoda</taxon>
        <taxon>Crustacea</taxon>
        <taxon>Multicrustacea</taxon>
        <taxon>Malacostraca</taxon>
        <taxon>Eumalacostraca</taxon>
        <taxon>Eucarida</taxon>
        <taxon>Decapoda</taxon>
        <taxon>Pleocyemata</taxon>
        <taxon>Brachyura</taxon>
        <taxon>Eubrachyura</taxon>
        <taxon>Portunoidea</taxon>
        <taxon>Portunidae</taxon>
        <taxon>Portuninae</taxon>
        <taxon>Portunus</taxon>
    </lineage>
</organism>
<feature type="compositionally biased region" description="Basic and acidic residues" evidence="1">
    <location>
        <begin position="95"/>
        <end position="105"/>
    </location>
</feature>
<dbReference type="AlphaFoldDB" id="A0A5B7FTN6"/>
<dbReference type="Proteomes" id="UP000324222">
    <property type="component" value="Unassembled WGS sequence"/>
</dbReference>
<accession>A0A5B7FTN6</accession>
<protein>
    <submittedName>
        <fullName evidence="2">Uncharacterized protein</fullName>
    </submittedName>
</protein>
<reference evidence="2 3" key="1">
    <citation type="submission" date="2019-05" db="EMBL/GenBank/DDBJ databases">
        <title>Another draft genome of Portunus trituberculatus and its Hox gene families provides insights of decapod evolution.</title>
        <authorList>
            <person name="Jeong J.-H."/>
            <person name="Song I."/>
            <person name="Kim S."/>
            <person name="Choi T."/>
            <person name="Kim D."/>
            <person name="Ryu S."/>
            <person name="Kim W."/>
        </authorList>
    </citation>
    <scope>NUCLEOTIDE SEQUENCE [LARGE SCALE GENOMIC DNA]</scope>
    <source>
        <tissue evidence="2">Muscle</tissue>
    </source>
</reference>